<sequence length="475" mass="52724">MLDTIYVSLDTWKDEQRTPTVLLLSSCAPRAFSAGGDVVMTQKLGGREAGMFFQYEYGINHYLATLQAKIPVIAVMDGTTLGGGVGISLHNRFRVCTERTSLAMPETQIGFTPDVGVSHFLASCVDGGLPFGAYMGLTGTRVHGADVFYLGFATHYIHSSFLPTLIDILSSPNPSIPGSNNENNNVEVLDILNHYCQLSLNMNSKSNSGCFSLQYPARVMNIIDHCFSQPTVELIVQSLQSTRLNTSTNDQIVHDFLSQTLKLLYNMSPTSMKITLEVLQRASATHNKLVADSSNSSSSSSNSGNNGGFGLIEALVVEARVCPMICLHSSDYRTGVRHLLIDKKKGRPVWNPDTIQEVDISKMRSTFFDIKDPSNYLPYWVIDPETTRDALSGYNLYALPTQAEILAEIQGPFINARNRDHKHLVRGVGYADVIEYFEKLGSSNPRFDIYKRPGLIQKIWFVLRRNYSDSFDSKL</sequence>
<gene>
    <name evidence="5" type="ORF">AX774_g7167</name>
</gene>
<dbReference type="InterPro" id="IPR045004">
    <property type="entry name" value="ECH_dom"/>
</dbReference>
<dbReference type="SUPFAM" id="SSF52096">
    <property type="entry name" value="ClpP/crotonase"/>
    <property type="match status" value="1"/>
</dbReference>
<accession>A0A1R1PEN6</accession>
<evidence type="ECO:0000313" key="5">
    <source>
        <dbReference type="EMBL" id="OMH79434.1"/>
    </source>
</evidence>
<dbReference type="GO" id="GO:0003860">
    <property type="term" value="F:3-hydroxyisobutyryl-CoA hydrolase activity"/>
    <property type="evidence" value="ECO:0007669"/>
    <property type="project" value="UniProtKB-EC"/>
</dbReference>
<proteinExistence type="predicted"/>
<dbReference type="Gene3D" id="3.90.226.10">
    <property type="entry name" value="2-enoyl-CoA Hydratase, Chain A, domain 1"/>
    <property type="match status" value="1"/>
</dbReference>
<evidence type="ECO:0000256" key="1">
    <source>
        <dbReference type="ARBA" id="ARBA00001709"/>
    </source>
</evidence>
<evidence type="ECO:0000256" key="3">
    <source>
        <dbReference type="ARBA" id="ARBA00022801"/>
    </source>
</evidence>
<evidence type="ECO:0000313" key="6">
    <source>
        <dbReference type="Proteomes" id="UP000188320"/>
    </source>
</evidence>
<keyword evidence="3 5" id="KW-0378">Hydrolase</keyword>
<keyword evidence="6" id="KW-1185">Reference proteome</keyword>
<dbReference type="InterPro" id="IPR032259">
    <property type="entry name" value="HIBYL-CoA-H"/>
</dbReference>
<dbReference type="CDD" id="cd06558">
    <property type="entry name" value="crotonase-like"/>
    <property type="match status" value="1"/>
</dbReference>
<protein>
    <recommendedName>
        <fullName evidence="2">3-hydroxyisobutyryl-CoA hydrolase</fullName>
        <ecNumber evidence="2">3.1.2.4</ecNumber>
    </recommendedName>
</protein>
<name>A0A1R1PEN6_ZANCU</name>
<dbReference type="OrthoDB" id="1737613at2759"/>
<dbReference type="InterPro" id="IPR029045">
    <property type="entry name" value="ClpP/crotonase-like_dom_sf"/>
</dbReference>
<dbReference type="PANTHER" id="PTHR43176:SF3">
    <property type="entry name" value="3-HYDROXYISOBUTYRYL-COA HYDROLASE, MITOCHONDRIAL"/>
    <property type="match status" value="1"/>
</dbReference>
<dbReference type="GO" id="GO:0005739">
    <property type="term" value="C:mitochondrion"/>
    <property type="evidence" value="ECO:0007669"/>
    <property type="project" value="TreeGrafter"/>
</dbReference>
<dbReference type="EC" id="3.1.2.4" evidence="2"/>
<evidence type="ECO:0000259" key="4">
    <source>
        <dbReference type="Pfam" id="PF16113"/>
    </source>
</evidence>
<feature type="domain" description="Enoyl-CoA hydratase/isomerase" evidence="4">
    <location>
        <begin position="1"/>
        <end position="367"/>
    </location>
</feature>
<dbReference type="PANTHER" id="PTHR43176">
    <property type="entry name" value="3-HYDROXYISOBUTYRYL-COA HYDROLASE-RELATED"/>
    <property type="match status" value="1"/>
</dbReference>
<dbReference type="Pfam" id="PF16113">
    <property type="entry name" value="ECH_2"/>
    <property type="match status" value="1"/>
</dbReference>
<comment type="caution">
    <text evidence="5">The sequence shown here is derived from an EMBL/GenBank/DDBJ whole genome shotgun (WGS) entry which is preliminary data.</text>
</comment>
<dbReference type="Proteomes" id="UP000188320">
    <property type="component" value="Unassembled WGS sequence"/>
</dbReference>
<dbReference type="EMBL" id="LSSK01001557">
    <property type="protein sequence ID" value="OMH79434.1"/>
    <property type="molecule type" value="Genomic_DNA"/>
</dbReference>
<dbReference type="AlphaFoldDB" id="A0A1R1PEN6"/>
<organism evidence="5 6">
    <name type="scientific">Zancudomyces culisetae</name>
    <name type="common">Gut fungus</name>
    <name type="synonym">Smittium culisetae</name>
    <dbReference type="NCBI Taxonomy" id="1213189"/>
    <lineage>
        <taxon>Eukaryota</taxon>
        <taxon>Fungi</taxon>
        <taxon>Fungi incertae sedis</taxon>
        <taxon>Zoopagomycota</taxon>
        <taxon>Kickxellomycotina</taxon>
        <taxon>Harpellomycetes</taxon>
        <taxon>Harpellales</taxon>
        <taxon>Legeriomycetaceae</taxon>
        <taxon>Zancudomyces</taxon>
    </lineage>
</organism>
<dbReference type="GO" id="GO:0006574">
    <property type="term" value="P:L-valine catabolic process"/>
    <property type="evidence" value="ECO:0007669"/>
    <property type="project" value="TreeGrafter"/>
</dbReference>
<evidence type="ECO:0000256" key="2">
    <source>
        <dbReference type="ARBA" id="ARBA00011915"/>
    </source>
</evidence>
<reference evidence="6" key="1">
    <citation type="submission" date="2017-01" db="EMBL/GenBank/DDBJ databases">
        <authorList>
            <person name="Wang Y."/>
            <person name="White M."/>
            <person name="Kvist S."/>
            <person name="Moncalvo J.-M."/>
        </authorList>
    </citation>
    <scope>NUCLEOTIDE SEQUENCE [LARGE SCALE GENOMIC DNA]</scope>
    <source>
        <strain evidence="6">COL-18-3</strain>
    </source>
</reference>
<comment type="catalytic activity">
    <reaction evidence="1">
        <text>3-hydroxy-2-methylpropanoyl-CoA + H2O = 3-hydroxy-2-methylpropanoate + CoA + H(+)</text>
        <dbReference type="Rhea" id="RHEA:20888"/>
        <dbReference type="ChEBI" id="CHEBI:11805"/>
        <dbReference type="ChEBI" id="CHEBI:15377"/>
        <dbReference type="ChEBI" id="CHEBI:15378"/>
        <dbReference type="ChEBI" id="CHEBI:57287"/>
        <dbReference type="ChEBI" id="CHEBI:57340"/>
        <dbReference type="EC" id="3.1.2.4"/>
    </reaction>
</comment>